<proteinExistence type="inferred from homology"/>
<evidence type="ECO:0000256" key="11">
    <source>
        <dbReference type="RuleBase" id="RU361277"/>
    </source>
</evidence>
<evidence type="ECO:0000256" key="5">
    <source>
        <dbReference type="ARBA" id="ARBA00022723"/>
    </source>
</evidence>
<evidence type="ECO:0000256" key="3">
    <source>
        <dbReference type="ARBA" id="ARBA00011738"/>
    </source>
</evidence>
<dbReference type="EC" id="1.1.1.2" evidence="9"/>
<dbReference type="GO" id="GO:0008270">
    <property type="term" value="F:zinc ion binding"/>
    <property type="evidence" value="ECO:0007669"/>
    <property type="project" value="InterPro"/>
</dbReference>
<dbReference type="InterPro" id="IPR036291">
    <property type="entry name" value="NAD(P)-bd_dom_sf"/>
</dbReference>
<reference evidence="14" key="1">
    <citation type="submission" date="2020-05" db="EMBL/GenBank/DDBJ databases">
        <title>Phylogenomic resolution of chytrid fungi.</title>
        <authorList>
            <person name="Stajich J.E."/>
            <person name="Amses K."/>
            <person name="Simmons R."/>
            <person name="Seto K."/>
            <person name="Myers J."/>
            <person name="Bonds A."/>
            <person name="Quandt C.A."/>
            <person name="Barry K."/>
            <person name="Liu P."/>
            <person name="Grigoriev I."/>
            <person name="Longcore J.E."/>
            <person name="James T.Y."/>
        </authorList>
    </citation>
    <scope>NUCLEOTIDE SEQUENCE</scope>
    <source>
        <strain evidence="14">JEL0318</strain>
    </source>
</reference>
<evidence type="ECO:0000256" key="4">
    <source>
        <dbReference type="ARBA" id="ARBA00022553"/>
    </source>
</evidence>
<dbReference type="InterPro" id="IPR002328">
    <property type="entry name" value="ADH_Zn_CS"/>
</dbReference>
<protein>
    <recommendedName>
        <fullName evidence="9">alcohol dehydrogenase (NADP(+))</fullName>
        <ecNumber evidence="9">1.1.1.2</ecNumber>
    </recommendedName>
</protein>
<feature type="domain" description="Alcohol dehydrogenase-like N-terminal" evidence="13">
    <location>
        <begin position="71"/>
        <end position="182"/>
    </location>
</feature>
<feature type="domain" description="Alcohol dehydrogenase-like C-terminal" evidence="12">
    <location>
        <begin position="221"/>
        <end position="344"/>
    </location>
</feature>
<comment type="subunit">
    <text evidence="3">Homodimer.</text>
</comment>
<dbReference type="PROSITE" id="PS00059">
    <property type="entry name" value="ADH_ZINC"/>
    <property type="match status" value="1"/>
</dbReference>
<organism evidence="14 15">
    <name type="scientific">Rhizophlyctis rosea</name>
    <dbReference type="NCBI Taxonomy" id="64517"/>
    <lineage>
        <taxon>Eukaryota</taxon>
        <taxon>Fungi</taxon>
        <taxon>Fungi incertae sedis</taxon>
        <taxon>Chytridiomycota</taxon>
        <taxon>Chytridiomycota incertae sedis</taxon>
        <taxon>Chytridiomycetes</taxon>
        <taxon>Rhizophlyctidales</taxon>
        <taxon>Rhizophlyctidaceae</taxon>
        <taxon>Rhizophlyctis</taxon>
    </lineage>
</organism>
<dbReference type="GO" id="GO:0006066">
    <property type="term" value="P:alcohol metabolic process"/>
    <property type="evidence" value="ECO:0007669"/>
    <property type="project" value="UniProtKB-ARBA"/>
</dbReference>
<dbReference type="InterPro" id="IPR011032">
    <property type="entry name" value="GroES-like_sf"/>
</dbReference>
<dbReference type="PANTHER" id="PTHR42683">
    <property type="entry name" value="ALDEHYDE REDUCTASE"/>
    <property type="match status" value="1"/>
</dbReference>
<dbReference type="SUPFAM" id="SSF51735">
    <property type="entry name" value="NAD(P)-binding Rossmann-fold domains"/>
    <property type="match status" value="1"/>
</dbReference>
<dbReference type="AlphaFoldDB" id="A0AAD5X489"/>
<keyword evidence="15" id="KW-1185">Reference proteome</keyword>
<keyword evidence="7" id="KW-0521">NADP</keyword>
<dbReference type="SUPFAM" id="SSF50129">
    <property type="entry name" value="GroES-like"/>
    <property type="match status" value="1"/>
</dbReference>
<keyword evidence="6 11" id="KW-0862">Zinc</keyword>
<evidence type="ECO:0000256" key="8">
    <source>
        <dbReference type="ARBA" id="ARBA00023002"/>
    </source>
</evidence>
<dbReference type="GO" id="GO:0008106">
    <property type="term" value="F:alcohol dehydrogenase (NADP+) activity"/>
    <property type="evidence" value="ECO:0007669"/>
    <property type="project" value="UniProtKB-EC"/>
</dbReference>
<keyword evidence="5 11" id="KW-0479">Metal-binding</keyword>
<comment type="similarity">
    <text evidence="2 11">Belongs to the zinc-containing alcohol dehydrogenase family.</text>
</comment>
<dbReference type="InterPro" id="IPR013149">
    <property type="entry name" value="ADH-like_C"/>
</dbReference>
<evidence type="ECO:0000259" key="13">
    <source>
        <dbReference type="Pfam" id="PF08240"/>
    </source>
</evidence>
<dbReference type="Pfam" id="PF00107">
    <property type="entry name" value="ADH_zinc_N"/>
    <property type="match status" value="1"/>
</dbReference>
<evidence type="ECO:0000313" key="14">
    <source>
        <dbReference type="EMBL" id="KAJ3051076.1"/>
    </source>
</evidence>
<gene>
    <name evidence="14" type="ORF">HK097_007939</name>
</gene>
<evidence type="ECO:0000256" key="1">
    <source>
        <dbReference type="ARBA" id="ARBA00001947"/>
    </source>
</evidence>
<evidence type="ECO:0000259" key="12">
    <source>
        <dbReference type="Pfam" id="PF00107"/>
    </source>
</evidence>
<sequence>MSESYKFEGWVAKNKDSVKGQLVWEEYTPKPFEETDVDIQMGEESDGDADGMAEIEAVRDLSADTLSFGLITHCGICASDLHTLRSGWGETDYPQVVGHEIVGKVVKVGSKVTHLKLGDRVGVGAQAGSCLNCEYCTRGDEPYCNKGMIGTYGGRFPDNSKSYGGYADYTRVPAHFVFKIPDGIPSDIVAPMMCGGVTVYSPLKQGGAAPGKRVGVVGIGGLGHFALLFGKAMGADMVAISHSKSKKADAEKMGVKQFISTHDDENWSEANARSLDLIVCTANNSDMPIQKYLRLLKPGSSFILVGAPEEPLPQIPAFAFISHNVFLGGSLIGGTKIIEEMLQVAVKSDVKTWIQVRNMKDANAAVVDMDAGKARYRYVLVNEKHANL</sequence>
<evidence type="ECO:0000256" key="9">
    <source>
        <dbReference type="ARBA" id="ARBA00024074"/>
    </source>
</evidence>
<dbReference type="Gene3D" id="3.40.50.720">
    <property type="entry name" value="NAD(P)-binding Rossmann-like Domain"/>
    <property type="match status" value="1"/>
</dbReference>
<evidence type="ECO:0000256" key="7">
    <source>
        <dbReference type="ARBA" id="ARBA00022857"/>
    </source>
</evidence>
<dbReference type="Pfam" id="PF08240">
    <property type="entry name" value="ADH_N"/>
    <property type="match status" value="1"/>
</dbReference>
<dbReference type="InterPro" id="IPR013154">
    <property type="entry name" value="ADH-like_N"/>
</dbReference>
<comment type="catalytic activity">
    <reaction evidence="10">
        <text>a primary alcohol + NADP(+) = an aldehyde + NADPH + H(+)</text>
        <dbReference type="Rhea" id="RHEA:15937"/>
        <dbReference type="ChEBI" id="CHEBI:15378"/>
        <dbReference type="ChEBI" id="CHEBI:15734"/>
        <dbReference type="ChEBI" id="CHEBI:17478"/>
        <dbReference type="ChEBI" id="CHEBI:57783"/>
        <dbReference type="ChEBI" id="CHEBI:58349"/>
        <dbReference type="EC" id="1.1.1.2"/>
    </reaction>
    <physiologicalReaction direction="left-to-right" evidence="10">
        <dbReference type="Rhea" id="RHEA:15938"/>
    </physiologicalReaction>
    <physiologicalReaction direction="right-to-left" evidence="10">
        <dbReference type="Rhea" id="RHEA:15939"/>
    </physiologicalReaction>
</comment>
<accession>A0AAD5X489</accession>
<evidence type="ECO:0000256" key="10">
    <source>
        <dbReference type="ARBA" id="ARBA00050997"/>
    </source>
</evidence>
<name>A0AAD5X489_9FUNG</name>
<dbReference type="CDD" id="cd05283">
    <property type="entry name" value="CAD1"/>
    <property type="match status" value="1"/>
</dbReference>
<comment type="caution">
    <text evidence="14">The sequence shown here is derived from an EMBL/GenBank/DDBJ whole genome shotgun (WGS) entry which is preliminary data.</text>
</comment>
<comment type="cofactor">
    <cofactor evidence="1 11">
        <name>Zn(2+)</name>
        <dbReference type="ChEBI" id="CHEBI:29105"/>
    </cofactor>
</comment>
<evidence type="ECO:0000313" key="15">
    <source>
        <dbReference type="Proteomes" id="UP001212841"/>
    </source>
</evidence>
<dbReference type="InterPro" id="IPR047109">
    <property type="entry name" value="CAD-like"/>
</dbReference>
<dbReference type="EMBL" id="JADGJD010000437">
    <property type="protein sequence ID" value="KAJ3051076.1"/>
    <property type="molecule type" value="Genomic_DNA"/>
</dbReference>
<evidence type="ECO:0000256" key="6">
    <source>
        <dbReference type="ARBA" id="ARBA00022833"/>
    </source>
</evidence>
<evidence type="ECO:0000256" key="2">
    <source>
        <dbReference type="ARBA" id="ARBA00008072"/>
    </source>
</evidence>
<keyword evidence="4" id="KW-0597">Phosphoprotein</keyword>
<dbReference type="Proteomes" id="UP001212841">
    <property type="component" value="Unassembled WGS sequence"/>
</dbReference>
<dbReference type="FunFam" id="3.40.50.720:FF:000158">
    <property type="entry name" value="Zinc-binding alcohol dehydrogenase"/>
    <property type="match status" value="1"/>
</dbReference>
<dbReference type="Gene3D" id="3.90.180.10">
    <property type="entry name" value="Medium-chain alcohol dehydrogenases, catalytic domain"/>
    <property type="match status" value="1"/>
</dbReference>
<keyword evidence="8" id="KW-0560">Oxidoreductase</keyword>